<feature type="compositionally biased region" description="Polar residues" evidence="1">
    <location>
        <begin position="23"/>
        <end position="37"/>
    </location>
</feature>
<feature type="region of interest" description="Disordered" evidence="1">
    <location>
        <begin position="303"/>
        <end position="322"/>
    </location>
</feature>
<organism evidence="2 3">
    <name type="scientific">Alectoria fallacina</name>
    <dbReference type="NCBI Taxonomy" id="1903189"/>
    <lineage>
        <taxon>Eukaryota</taxon>
        <taxon>Fungi</taxon>
        <taxon>Dikarya</taxon>
        <taxon>Ascomycota</taxon>
        <taxon>Pezizomycotina</taxon>
        <taxon>Lecanoromycetes</taxon>
        <taxon>OSLEUM clade</taxon>
        <taxon>Lecanoromycetidae</taxon>
        <taxon>Lecanorales</taxon>
        <taxon>Lecanorineae</taxon>
        <taxon>Parmeliaceae</taxon>
        <taxon>Alectoria</taxon>
    </lineage>
</organism>
<gene>
    <name evidence="2" type="ORF">ALECFALPRED_004765</name>
</gene>
<feature type="compositionally biased region" description="Polar residues" evidence="1">
    <location>
        <begin position="1"/>
        <end position="12"/>
    </location>
</feature>
<dbReference type="Proteomes" id="UP000664203">
    <property type="component" value="Unassembled WGS sequence"/>
</dbReference>
<proteinExistence type="predicted"/>
<sequence>MPTDKSTTTPTANVPALPPAITRLQTPPISELSNAGSTVARKDRLSELSSSVMDISDAEETAYSASPTKSRSRPTVTVPAAPLTTSNLVKHQEEITSAVEVASEEEMLHLPATLNTRLAQARNFLLTDNANSYPGFAARLEDIEDYLQKIPREQVRLLPGIYNEVKRLLRGHRIHIVAGGEPPNQRRPPTTGAVAAAAKGASRPLMSLPADDDDDDDEPDPFEWTHKLDDLTLRVKQSPSGNKAAFAATHLRELARPLNAGLLPSPQEAYRLVNEQMIKENRETKPENGINHARLRSFEQHLPPASTEPKFSLDRRSGHPTDGERVVETLRLGEGNLMPQEMRDFDWQRDRDKLVDGRAGLENEGDGDEEGEGEAQLFFAETPLLQAVLSEQIESDLAHSESTSVALVTNYAVGIRLLM</sequence>
<name>A0A8H3FTS9_9LECA</name>
<comment type="caution">
    <text evidence="2">The sequence shown here is derived from an EMBL/GenBank/DDBJ whole genome shotgun (WGS) entry which is preliminary data.</text>
</comment>
<evidence type="ECO:0000313" key="2">
    <source>
        <dbReference type="EMBL" id="CAF9930957.1"/>
    </source>
</evidence>
<accession>A0A8H3FTS9</accession>
<protein>
    <submittedName>
        <fullName evidence="2">Uncharacterized protein</fullName>
    </submittedName>
</protein>
<reference evidence="2" key="1">
    <citation type="submission" date="2021-03" db="EMBL/GenBank/DDBJ databases">
        <authorList>
            <person name="Tagirdzhanova G."/>
        </authorList>
    </citation>
    <scope>NUCLEOTIDE SEQUENCE</scope>
</reference>
<feature type="compositionally biased region" description="Acidic residues" evidence="1">
    <location>
        <begin position="210"/>
        <end position="220"/>
    </location>
</feature>
<dbReference type="EMBL" id="CAJPDR010000297">
    <property type="protein sequence ID" value="CAF9930957.1"/>
    <property type="molecule type" value="Genomic_DNA"/>
</dbReference>
<dbReference type="AlphaFoldDB" id="A0A8H3FTS9"/>
<feature type="compositionally biased region" description="Basic and acidic residues" evidence="1">
    <location>
        <begin position="311"/>
        <end position="322"/>
    </location>
</feature>
<evidence type="ECO:0000256" key="1">
    <source>
        <dbReference type="SAM" id="MobiDB-lite"/>
    </source>
</evidence>
<feature type="region of interest" description="Disordered" evidence="1">
    <location>
        <begin position="1"/>
        <end position="77"/>
    </location>
</feature>
<dbReference type="OrthoDB" id="5422628at2759"/>
<evidence type="ECO:0000313" key="3">
    <source>
        <dbReference type="Proteomes" id="UP000664203"/>
    </source>
</evidence>
<keyword evidence="3" id="KW-1185">Reference proteome</keyword>
<feature type="region of interest" description="Disordered" evidence="1">
    <location>
        <begin position="199"/>
        <end position="220"/>
    </location>
</feature>